<organism evidence="4 5">
    <name type="scientific">Sphingomonas limnosediminicola</name>
    <dbReference type="NCBI Taxonomy" id="940133"/>
    <lineage>
        <taxon>Bacteria</taxon>
        <taxon>Pseudomonadati</taxon>
        <taxon>Pseudomonadota</taxon>
        <taxon>Alphaproteobacteria</taxon>
        <taxon>Sphingomonadales</taxon>
        <taxon>Sphingomonadaceae</taxon>
        <taxon>Sphingomonas</taxon>
    </lineage>
</organism>
<dbReference type="NCBIfam" id="TIGR02595">
    <property type="entry name" value="PEP_CTERM"/>
    <property type="match status" value="1"/>
</dbReference>
<dbReference type="Pfam" id="PF07589">
    <property type="entry name" value="PEP-CTERM"/>
    <property type="match status" value="1"/>
</dbReference>
<feature type="signal peptide" evidence="2">
    <location>
        <begin position="1"/>
        <end position="24"/>
    </location>
</feature>
<keyword evidence="2" id="KW-0732">Signal</keyword>
<gene>
    <name evidence="4" type="ORF">GCM10022276_12560</name>
</gene>
<keyword evidence="1" id="KW-0812">Transmembrane</keyword>
<evidence type="ECO:0000313" key="5">
    <source>
        <dbReference type="Proteomes" id="UP001500827"/>
    </source>
</evidence>
<evidence type="ECO:0000259" key="3">
    <source>
        <dbReference type="Pfam" id="PF07589"/>
    </source>
</evidence>
<accession>A0ABP7L9K1</accession>
<sequence>MTAPSFNRVLFSFIVLLASTSASAADFHFSTGSPDSLMATASRPASGPTIEIETADDFLLPQETVLTSGTFTGLIPIDSSLSDVQNVVVEIYRIFPLDSSDPPSGDVPSRINSPSNVAFLSRDVISGALSFSGSTISSTFTAANSVIAGINPSPNSFTGGEGPVRGSEVLFTFDFLTPVDLQAGHYFFVPQVQLAGGDFLWLSAPHGIGATPDLQTWIRNGNLAPDWLRIGTDITHQGPFNAAFSLDGYSVPEPSSWTLMLAGFGLLGLGLRRKRNVRQFRAESC</sequence>
<feature type="transmembrane region" description="Helical" evidence="1">
    <location>
        <begin position="254"/>
        <end position="271"/>
    </location>
</feature>
<proteinExistence type="predicted"/>
<name>A0ABP7L9K1_9SPHN</name>
<evidence type="ECO:0000256" key="2">
    <source>
        <dbReference type="SAM" id="SignalP"/>
    </source>
</evidence>
<keyword evidence="1" id="KW-0472">Membrane</keyword>
<feature type="domain" description="Ice-binding protein C-terminal" evidence="3">
    <location>
        <begin position="250"/>
        <end position="274"/>
    </location>
</feature>
<keyword evidence="1" id="KW-1133">Transmembrane helix</keyword>
<feature type="chain" id="PRO_5045161758" description="Ice-binding protein C-terminal domain-containing protein" evidence="2">
    <location>
        <begin position="25"/>
        <end position="285"/>
    </location>
</feature>
<reference evidence="5" key="1">
    <citation type="journal article" date="2019" name="Int. J. Syst. Evol. Microbiol.">
        <title>The Global Catalogue of Microorganisms (GCM) 10K type strain sequencing project: providing services to taxonomists for standard genome sequencing and annotation.</title>
        <authorList>
            <consortium name="The Broad Institute Genomics Platform"/>
            <consortium name="The Broad Institute Genome Sequencing Center for Infectious Disease"/>
            <person name="Wu L."/>
            <person name="Ma J."/>
        </authorList>
    </citation>
    <scope>NUCLEOTIDE SEQUENCE [LARGE SCALE GENOMIC DNA]</scope>
    <source>
        <strain evidence="5">JCM 17543</strain>
    </source>
</reference>
<comment type="caution">
    <text evidence="4">The sequence shown here is derived from an EMBL/GenBank/DDBJ whole genome shotgun (WGS) entry which is preliminary data.</text>
</comment>
<evidence type="ECO:0000313" key="4">
    <source>
        <dbReference type="EMBL" id="GAA3894942.1"/>
    </source>
</evidence>
<keyword evidence="5" id="KW-1185">Reference proteome</keyword>
<dbReference type="EMBL" id="BAABBM010000001">
    <property type="protein sequence ID" value="GAA3894942.1"/>
    <property type="molecule type" value="Genomic_DNA"/>
</dbReference>
<dbReference type="NCBIfam" id="NF035944">
    <property type="entry name" value="PEPxxWA-CTERM"/>
    <property type="match status" value="1"/>
</dbReference>
<dbReference type="InterPro" id="IPR013424">
    <property type="entry name" value="Ice-binding_C"/>
</dbReference>
<dbReference type="RefSeq" id="WP_344698821.1">
    <property type="nucleotide sequence ID" value="NZ_BAABBM010000001.1"/>
</dbReference>
<protein>
    <recommendedName>
        <fullName evidence="3">Ice-binding protein C-terminal domain-containing protein</fullName>
    </recommendedName>
</protein>
<evidence type="ECO:0000256" key="1">
    <source>
        <dbReference type="SAM" id="Phobius"/>
    </source>
</evidence>
<dbReference type="Proteomes" id="UP001500827">
    <property type="component" value="Unassembled WGS sequence"/>
</dbReference>